<feature type="transmembrane region" description="Helical" evidence="5">
    <location>
        <begin position="176"/>
        <end position="195"/>
    </location>
</feature>
<feature type="transmembrane region" description="Helical" evidence="5">
    <location>
        <begin position="60"/>
        <end position="85"/>
    </location>
</feature>
<evidence type="ECO:0000256" key="1">
    <source>
        <dbReference type="ARBA" id="ARBA00004141"/>
    </source>
</evidence>
<dbReference type="InterPro" id="IPR039421">
    <property type="entry name" value="Type_1_exporter"/>
</dbReference>
<evidence type="ECO:0000256" key="4">
    <source>
        <dbReference type="ARBA" id="ARBA00023136"/>
    </source>
</evidence>
<proteinExistence type="predicted"/>
<feature type="non-terminal residue" evidence="7">
    <location>
        <position position="238"/>
    </location>
</feature>
<dbReference type="GO" id="GO:0015421">
    <property type="term" value="F:ABC-type oligopeptide transporter activity"/>
    <property type="evidence" value="ECO:0007669"/>
    <property type="project" value="TreeGrafter"/>
</dbReference>
<dbReference type="PANTHER" id="PTHR43394">
    <property type="entry name" value="ATP-DEPENDENT PERMEASE MDL1, MITOCHONDRIAL"/>
    <property type="match status" value="1"/>
</dbReference>
<keyword evidence="2 5" id="KW-0812">Transmembrane</keyword>
<comment type="subcellular location">
    <subcellularLocation>
        <location evidence="1">Membrane</location>
        <topology evidence="1">Multi-pass membrane protein</topology>
    </subcellularLocation>
</comment>
<sequence length="238" mass="26923">MSNDPEIEEEEEEEEKEIVQPSVGFGHKFMMADENAILDNPRKKLWGWLLSFMRPFKGKFIFFTILLLLGTVIQSIIPLLSASIIDYGILNNNSSYVINMSVFLLSILLLMAFTSYVAQYGMGKISQKVTYDIRNDLFLKLQDMSLNYFDQRPSGDIMSIMINDVTQLNQLVGGQFVQIITSVVSLALTVVIMFILNPFLALISMVVFPIFLSVSHYFKKVAMGLFKASRKSIGKVTS</sequence>
<dbReference type="EMBL" id="BART01008358">
    <property type="protein sequence ID" value="GAG53757.1"/>
    <property type="molecule type" value="Genomic_DNA"/>
</dbReference>
<gene>
    <name evidence="7" type="ORF">S01H4_18821</name>
</gene>
<protein>
    <recommendedName>
        <fullName evidence="6">ABC transmembrane type-1 domain-containing protein</fullName>
    </recommendedName>
</protein>
<evidence type="ECO:0000313" key="7">
    <source>
        <dbReference type="EMBL" id="GAG53757.1"/>
    </source>
</evidence>
<name>X0Z5S9_9ZZZZ</name>
<organism evidence="7">
    <name type="scientific">marine sediment metagenome</name>
    <dbReference type="NCBI Taxonomy" id="412755"/>
    <lineage>
        <taxon>unclassified sequences</taxon>
        <taxon>metagenomes</taxon>
        <taxon>ecological metagenomes</taxon>
    </lineage>
</organism>
<dbReference type="PANTHER" id="PTHR43394:SF1">
    <property type="entry name" value="ATP-BINDING CASSETTE SUB-FAMILY B MEMBER 10, MITOCHONDRIAL"/>
    <property type="match status" value="1"/>
</dbReference>
<feature type="transmembrane region" description="Helical" evidence="5">
    <location>
        <begin position="201"/>
        <end position="218"/>
    </location>
</feature>
<dbReference type="Pfam" id="PF00664">
    <property type="entry name" value="ABC_membrane"/>
    <property type="match status" value="1"/>
</dbReference>
<feature type="domain" description="ABC transmembrane type-1" evidence="6">
    <location>
        <begin position="61"/>
        <end position="238"/>
    </location>
</feature>
<dbReference type="InterPro" id="IPR011527">
    <property type="entry name" value="ABC1_TM_dom"/>
</dbReference>
<evidence type="ECO:0000259" key="6">
    <source>
        <dbReference type="PROSITE" id="PS50929"/>
    </source>
</evidence>
<evidence type="ECO:0000256" key="3">
    <source>
        <dbReference type="ARBA" id="ARBA00022989"/>
    </source>
</evidence>
<dbReference type="CDD" id="cd07346">
    <property type="entry name" value="ABC_6TM_exporters"/>
    <property type="match status" value="1"/>
</dbReference>
<keyword evidence="4 5" id="KW-0472">Membrane</keyword>
<accession>X0Z5S9</accession>
<comment type="caution">
    <text evidence="7">The sequence shown here is derived from an EMBL/GenBank/DDBJ whole genome shotgun (WGS) entry which is preliminary data.</text>
</comment>
<dbReference type="AlphaFoldDB" id="X0Z5S9"/>
<dbReference type="InterPro" id="IPR036640">
    <property type="entry name" value="ABC1_TM_sf"/>
</dbReference>
<reference evidence="7" key="1">
    <citation type="journal article" date="2014" name="Front. Microbiol.">
        <title>High frequency of phylogenetically diverse reductive dehalogenase-homologous genes in deep subseafloor sedimentary metagenomes.</title>
        <authorList>
            <person name="Kawai M."/>
            <person name="Futagami T."/>
            <person name="Toyoda A."/>
            <person name="Takaki Y."/>
            <person name="Nishi S."/>
            <person name="Hori S."/>
            <person name="Arai W."/>
            <person name="Tsubouchi T."/>
            <person name="Morono Y."/>
            <person name="Uchiyama I."/>
            <person name="Ito T."/>
            <person name="Fujiyama A."/>
            <person name="Inagaki F."/>
            <person name="Takami H."/>
        </authorList>
    </citation>
    <scope>NUCLEOTIDE SEQUENCE</scope>
    <source>
        <strain evidence="7">Expedition CK06-06</strain>
    </source>
</reference>
<evidence type="ECO:0000256" key="2">
    <source>
        <dbReference type="ARBA" id="ARBA00022692"/>
    </source>
</evidence>
<dbReference type="GO" id="GO:0016020">
    <property type="term" value="C:membrane"/>
    <property type="evidence" value="ECO:0007669"/>
    <property type="project" value="UniProtKB-SubCell"/>
</dbReference>
<keyword evidence="3 5" id="KW-1133">Transmembrane helix</keyword>
<evidence type="ECO:0000256" key="5">
    <source>
        <dbReference type="SAM" id="Phobius"/>
    </source>
</evidence>
<feature type="transmembrane region" description="Helical" evidence="5">
    <location>
        <begin position="97"/>
        <end position="118"/>
    </location>
</feature>
<dbReference type="Gene3D" id="1.20.1560.10">
    <property type="entry name" value="ABC transporter type 1, transmembrane domain"/>
    <property type="match status" value="1"/>
</dbReference>
<dbReference type="GO" id="GO:0005524">
    <property type="term" value="F:ATP binding"/>
    <property type="evidence" value="ECO:0007669"/>
    <property type="project" value="InterPro"/>
</dbReference>
<dbReference type="SUPFAM" id="SSF90123">
    <property type="entry name" value="ABC transporter transmembrane region"/>
    <property type="match status" value="1"/>
</dbReference>
<dbReference type="PROSITE" id="PS50929">
    <property type="entry name" value="ABC_TM1F"/>
    <property type="match status" value="1"/>
</dbReference>